<dbReference type="InterPro" id="IPR002401">
    <property type="entry name" value="Cyt_P450_E_grp-I"/>
</dbReference>
<keyword evidence="6 8" id="KW-0503">Monooxygenase</keyword>
<organism evidence="8 9">
    <name type="scientific">Drechmeria coniospora</name>
    <name type="common">Nematophagous fungus</name>
    <name type="synonym">Meria coniospora</name>
    <dbReference type="NCBI Taxonomy" id="98403"/>
    <lineage>
        <taxon>Eukaryota</taxon>
        <taxon>Fungi</taxon>
        <taxon>Dikarya</taxon>
        <taxon>Ascomycota</taxon>
        <taxon>Pezizomycotina</taxon>
        <taxon>Sordariomycetes</taxon>
        <taxon>Hypocreomycetidae</taxon>
        <taxon>Hypocreales</taxon>
        <taxon>Ophiocordycipitaceae</taxon>
        <taxon>Drechmeria</taxon>
    </lineage>
</organism>
<comment type="similarity">
    <text evidence="6">Belongs to the cytochrome P450 family.</text>
</comment>
<accession>A0A151GXG0</accession>
<keyword evidence="3 5" id="KW-0479">Metal-binding</keyword>
<dbReference type="GO" id="GO:0004497">
    <property type="term" value="F:monooxygenase activity"/>
    <property type="evidence" value="ECO:0007669"/>
    <property type="project" value="UniProtKB-KW"/>
</dbReference>
<keyword evidence="7" id="KW-0472">Membrane</keyword>
<evidence type="ECO:0000256" key="3">
    <source>
        <dbReference type="ARBA" id="ARBA00022723"/>
    </source>
</evidence>
<feature type="binding site" description="axial binding residue" evidence="5">
    <location>
        <position position="462"/>
    </location>
    <ligand>
        <name>heme</name>
        <dbReference type="ChEBI" id="CHEBI:30413"/>
    </ligand>
    <ligandPart>
        <name>Fe</name>
        <dbReference type="ChEBI" id="CHEBI:18248"/>
    </ligandPart>
</feature>
<reference evidence="8 9" key="1">
    <citation type="journal article" date="2016" name="Sci. Rep.">
        <title>Insights into Adaptations to a Near-Obligate Nematode Endoparasitic Lifestyle from the Finished Genome of Drechmeria coniospora.</title>
        <authorList>
            <person name="Zhang L."/>
            <person name="Zhou Z."/>
            <person name="Guo Q."/>
            <person name="Fokkens L."/>
            <person name="Miskei M."/>
            <person name="Pocsi I."/>
            <person name="Zhang W."/>
            <person name="Chen M."/>
            <person name="Wang L."/>
            <person name="Sun Y."/>
            <person name="Donzelli B.G."/>
            <person name="Gibson D.M."/>
            <person name="Nelson D.R."/>
            <person name="Luo J.G."/>
            <person name="Rep M."/>
            <person name="Liu H."/>
            <person name="Yang S."/>
            <person name="Wang J."/>
            <person name="Krasnoff S.B."/>
            <person name="Xu Y."/>
            <person name="Molnar I."/>
            <person name="Lin M."/>
        </authorList>
    </citation>
    <scope>NUCLEOTIDE SEQUENCE [LARGE SCALE GENOMIC DNA]</scope>
    <source>
        <strain evidence="8 9">ARSEF 6962</strain>
    </source>
</reference>
<dbReference type="InterPro" id="IPR017972">
    <property type="entry name" value="Cyt_P450_CS"/>
</dbReference>
<comment type="caution">
    <text evidence="8">The sequence shown here is derived from an EMBL/GenBank/DDBJ whole genome shotgun (WGS) entry which is preliminary data.</text>
</comment>
<keyword evidence="4 5" id="KW-0408">Iron</keyword>
<evidence type="ECO:0000256" key="1">
    <source>
        <dbReference type="ARBA" id="ARBA00001971"/>
    </source>
</evidence>
<sequence>MFAPAIISTQGRWFVLEDTSIPIVAVCAVVTLLLLVYRRLSRPLRGPLRHVPGPLLSKLSALPLCFYDLTYCRTDQIHQWHRRYGPVVCIAPNEISVATLEATKDVYGTTQRWAKSDYFDHFRGFNVRSVFATKPYREHGAKRRLTSTFYQATAIYNRPAIEQHVQERARAVLRQIQPGQEIDVYSLTDWYAFDIITYLALGPDQSTRSVDGVCAERQLLMELKHLQFAGPFRVRYPRLFSYASGLLGRLIPRLGHLLADEKLATWCRRRVVKAMKHPHSPGQHSLIGHLLEAPTRQGEKEAWLDDAYVAAEVLDNVNAAEATVAVTATYLIWRLTEHPWWQERIRSELNELPLQTDGSLSFAQVNSQVPSLEACLREVYRLHPASSGRAERIVPNGGRTLSGVHLPEGTIVTSSITSLHRDETLFPDPEGFHPERWLDVDEATFRRRDAQLIPFGHGGRVCLGKALATLEIKLLMARLFLHHEALMTPSTTEASMKQCSTHDAVPRALKCMIRFQVVGGKV</sequence>
<dbReference type="PANTHER" id="PTHR24305:SF164">
    <property type="entry name" value="P450, PUTATIVE (EUROFUNG)-RELATED"/>
    <property type="match status" value="1"/>
</dbReference>
<evidence type="ECO:0000313" key="9">
    <source>
        <dbReference type="Proteomes" id="UP000076580"/>
    </source>
</evidence>
<evidence type="ECO:0000313" key="8">
    <source>
        <dbReference type="EMBL" id="KYK61722.1"/>
    </source>
</evidence>
<evidence type="ECO:0000256" key="4">
    <source>
        <dbReference type="ARBA" id="ARBA00023004"/>
    </source>
</evidence>
<comment type="cofactor">
    <cofactor evidence="1 5">
        <name>heme</name>
        <dbReference type="ChEBI" id="CHEBI:30413"/>
    </cofactor>
</comment>
<dbReference type="Pfam" id="PF00067">
    <property type="entry name" value="p450"/>
    <property type="match status" value="1"/>
</dbReference>
<name>A0A151GXG0_DRECN</name>
<dbReference type="STRING" id="98403.A0A151GXG0"/>
<dbReference type="GeneID" id="63715508"/>
<keyword evidence="9" id="KW-1185">Reference proteome</keyword>
<keyword evidence="2 5" id="KW-0349">Heme</keyword>
<evidence type="ECO:0000256" key="2">
    <source>
        <dbReference type="ARBA" id="ARBA00022617"/>
    </source>
</evidence>
<dbReference type="EMBL" id="LAYC01000001">
    <property type="protein sequence ID" value="KYK61722.1"/>
    <property type="molecule type" value="Genomic_DNA"/>
</dbReference>
<evidence type="ECO:0000256" key="6">
    <source>
        <dbReference type="RuleBase" id="RU000461"/>
    </source>
</evidence>
<dbReference type="PROSITE" id="PS00086">
    <property type="entry name" value="CYTOCHROME_P450"/>
    <property type="match status" value="1"/>
</dbReference>
<dbReference type="GO" id="GO:0020037">
    <property type="term" value="F:heme binding"/>
    <property type="evidence" value="ECO:0007669"/>
    <property type="project" value="InterPro"/>
</dbReference>
<dbReference type="AlphaFoldDB" id="A0A151GXG0"/>
<evidence type="ECO:0000256" key="7">
    <source>
        <dbReference type="SAM" id="Phobius"/>
    </source>
</evidence>
<dbReference type="Gene3D" id="1.10.630.10">
    <property type="entry name" value="Cytochrome P450"/>
    <property type="match status" value="1"/>
</dbReference>
<evidence type="ECO:0000256" key="5">
    <source>
        <dbReference type="PIRSR" id="PIRSR602401-1"/>
    </source>
</evidence>
<dbReference type="InParanoid" id="A0A151GXG0"/>
<dbReference type="PRINTS" id="PR00463">
    <property type="entry name" value="EP450I"/>
</dbReference>
<keyword evidence="7" id="KW-1133">Transmembrane helix</keyword>
<gene>
    <name evidence="8" type="ORF">DCS_02865</name>
</gene>
<dbReference type="InterPro" id="IPR001128">
    <property type="entry name" value="Cyt_P450"/>
</dbReference>
<proteinExistence type="inferred from homology"/>
<dbReference type="InterPro" id="IPR050121">
    <property type="entry name" value="Cytochrome_P450_monoxygenase"/>
</dbReference>
<keyword evidence="7" id="KW-0812">Transmembrane</keyword>
<feature type="transmembrane region" description="Helical" evidence="7">
    <location>
        <begin position="20"/>
        <end position="37"/>
    </location>
</feature>
<dbReference type="PANTHER" id="PTHR24305">
    <property type="entry name" value="CYTOCHROME P450"/>
    <property type="match status" value="1"/>
</dbReference>
<dbReference type="SUPFAM" id="SSF48264">
    <property type="entry name" value="Cytochrome P450"/>
    <property type="match status" value="1"/>
</dbReference>
<dbReference type="RefSeq" id="XP_040661074.1">
    <property type="nucleotide sequence ID" value="XM_040800191.1"/>
</dbReference>
<dbReference type="GO" id="GO:0016705">
    <property type="term" value="F:oxidoreductase activity, acting on paired donors, with incorporation or reduction of molecular oxygen"/>
    <property type="evidence" value="ECO:0007669"/>
    <property type="project" value="InterPro"/>
</dbReference>
<keyword evidence="6" id="KW-0560">Oxidoreductase</keyword>
<dbReference type="GO" id="GO:0005506">
    <property type="term" value="F:iron ion binding"/>
    <property type="evidence" value="ECO:0007669"/>
    <property type="project" value="InterPro"/>
</dbReference>
<protein>
    <submittedName>
        <fullName evidence="8">Benzoate 4-monooxygenase cytochrome P450</fullName>
    </submittedName>
</protein>
<dbReference type="Proteomes" id="UP000076580">
    <property type="component" value="Chromosome 01"/>
</dbReference>
<dbReference type="InterPro" id="IPR036396">
    <property type="entry name" value="Cyt_P450_sf"/>
</dbReference>
<dbReference type="PRINTS" id="PR00385">
    <property type="entry name" value="P450"/>
</dbReference>